<keyword evidence="5" id="KW-1185">Reference proteome</keyword>
<comment type="similarity">
    <text evidence="1 3">Belongs to the tektin family.</text>
</comment>
<sequence>MWQRRALKEDRLRSEVRFSLPILCSNQRPLSSGPPLQSNQLLKRGEEIACTLHEDISRFPSATRFTMKHLGSRHLEVSLWQTQISERISQVDLEITAVEQVKDAAERCLQEKQLYGPVLSGCLAISSSLSSAVQRQDYVYAELKKEEQLTNEIRELLQKQICFLNRKLSSLKEVRTRLLADFQDKSEAIKLTSKCIIQPINTSSFDLPAGQYKPNYVSYDQWLSHCRDLRLVADDLTKDSSSFRRNLRFILVNLKNAQERQRYSSSDAMRRKINALSRDQDTMMWEKQRLRNEMSDRANDVQKVTCQIRNCESKLHLATQRLDILNQRPRLELCLDKPFFSLTLEQRDLAHMVAGLHQILKRSQQDLELTQRHTMILENKMTKNAHILEGEEKCQNLHQSFLHALDTSVVYANKTKLHTGPTSAYSYLL</sequence>
<reference evidence="4 5" key="1">
    <citation type="submission" date="2019-03" db="EMBL/GenBank/DDBJ databases">
        <title>First draft genome of Liparis tanakae, snailfish: a comprehensive survey of snailfish specific genes.</title>
        <authorList>
            <person name="Kim W."/>
            <person name="Song I."/>
            <person name="Jeong J.-H."/>
            <person name="Kim D."/>
            <person name="Kim S."/>
            <person name="Ryu S."/>
            <person name="Song J.Y."/>
            <person name="Lee S.K."/>
        </authorList>
    </citation>
    <scope>NUCLEOTIDE SEQUENCE [LARGE SCALE GENOMIC DNA]</scope>
    <source>
        <tissue evidence="4">Muscle</tissue>
    </source>
</reference>
<evidence type="ECO:0000313" key="5">
    <source>
        <dbReference type="Proteomes" id="UP000314294"/>
    </source>
</evidence>
<name>A0A4Z2H7G5_9TELE</name>
<accession>A0A4Z2H7G5</accession>
<dbReference type="Proteomes" id="UP000314294">
    <property type="component" value="Unassembled WGS sequence"/>
</dbReference>
<dbReference type="InterPro" id="IPR000435">
    <property type="entry name" value="Tektins"/>
</dbReference>
<dbReference type="Pfam" id="PF03148">
    <property type="entry name" value="Tektin"/>
    <property type="match status" value="1"/>
</dbReference>
<dbReference type="GO" id="GO:0005930">
    <property type="term" value="C:axoneme"/>
    <property type="evidence" value="ECO:0007669"/>
    <property type="project" value="UniProtKB-SubCell"/>
</dbReference>
<dbReference type="GO" id="GO:0015630">
    <property type="term" value="C:microtubule cytoskeleton"/>
    <property type="evidence" value="ECO:0007669"/>
    <property type="project" value="UniProtKB-UniRule"/>
</dbReference>
<keyword evidence="3" id="KW-0969">Cilium</keyword>
<proteinExistence type="inferred from homology"/>
<dbReference type="GO" id="GO:0005634">
    <property type="term" value="C:nucleus"/>
    <property type="evidence" value="ECO:0007669"/>
    <property type="project" value="TreeGrafter"/>
</dbReference>
<dbReference type="EMBL" id="SRLO01000315">
    <property type="protein sequence ID" value="TNN61440.1"/>
    <property type="molecule type" value="Genomic_DNA"/>
</dbReference>
<dbReference type="OrthoDB" id="440745at2759"/>
<dbReference type="PANTHER" id="PTHR19960">
    <property type="entry name" value="TEKTIN"/>
    <property type="match status" value="1"/>
</dbReference>
<evidence type="ECO:0000256" key="2">
    <source>
        <dbReference type="ARBA" id="ARBA00022490"/>
    </source>
</evidence>
<comment type="caution">
    <text evidence="4">The sequence shown here is derived from an EMBL/GenBank/DDBJ whole genome shotgun (WGS) entry which is preliminary data.</text>
</comment>
<dbReference type="InterPro" id="IPR048256">
    <property type="entry name" value="Tektin-like"/>
</dbReference>
<comment type="subcellular location">
    <subcellularLocation>
        <location evidence="3">Cytoplasm</location>
        <location evidence="3">Cytoskeleton</location>
        <location evidence="3">Cilium axoneme</location>
    </subcellularLocation>
</comment>
<dbReference type="AlphaFoldDB" id="A0A4Z2H7G5"/>
<dbReference type="GO" id="GO:0060294">
    <property type="term" value="P:cilium movement involved in cell motility"/>
    <property type="evidence" value="ECO:0007669"/>
    <property type="project" value="UniProtKB-UniRule"/>
</dbReference>
<dbReference type="PANTHER" id="PTHR19960:SF7">
    <property type="entry name" value="TEKTIN"/>
    <property type="match status" value="1"/>
</dbReference>
<evidence type="ECO:0000313" key="4">
    <source>
        <dbReference type="EMBL" id="TNN61440.1"/>
    </source>
</evidence>
<protein>
    <recommendedName>
        <fullName evidence="3">Tektin</fullName>
    </recommendedName>
</protein>
<evidence type="ECO:0000256" key="3">
    <source>
        <dbReference type="RuleBase" id="RU367040"/>
    </source>
</evidence>
<gene>
    <name evidence="4" type="primary">TKB1</name>
    <name evidence="4" type="ORF">EYF80_028319</name>
</gene>
<keyword evidence="2" id="KW-0963">Cytoplasm</keyword>
<keyword evidence="3" id="KW-0282">Flagellum</keyword>
<evidence type="ECO:0000256" key="1">
    <source>
        <dbReference type="ARBA" id="ARBA00007209"/>
    </source>
</evidence>
<keyword evidence="3" id="KW-0966">Cell projection</keyword>
<dbReference type="GO" id="GO:0060271">
    <property type="term" value="P:cilium assembly"/>
    <property type="evidence" value="ECO:0007669"/>
    <property type="project" value="UniProtKB-UniRule"/>
</dbReference>
<organism evidence="4 5">
    <name type="scientific">Liparis tanakae</name>
    <name type="common">Tanaka's snailfish</name>
    <dbReference type="NCBI Taxonomy" id="230148"/>
    <lineage>
        <taxon>Eukaryota</taxon>
        <taxon>Metazoa</taxon>
        <taxon>Chordata</taxon>
        <taxon>Craniata</taxon>
        <taxon>Vertebrata</taxon>
        <taxon>Euteleostomi</taxon>
        <taxon>Actinopterygii</taxon>
        <taxon>Neopterygii</taxon>
        <taxon>Teleostei</taxon>
        <taxon>Neoteleostei</taxon>
        <taxon>Acanthomorphata</taxon>
        <taxon>Eupercaria</taxon>
        <taxon>Perciformes</taxon>
        <taxon>Cottioidei</taxon>
        <taxon>Cottales</taxon>
        <taxon>Liparidae</taxon>
        <taxon>Liparis</taxon>
    </lineage>
</organism>